<name>A0A0G1L4V1_9BACT</name>
<dbReference type="AlphaFoldDB" id="A0A0G1L4V1"/>
<reference evidence="1 2" key="1">
    <citation type="journal article" date="2015" name="Nature">
        <title>rRNA introns, odd ribosomes, and small enigmatic genomes across a large radiation of phyla.</title>
        <authorList>
            <person name="Brown C.T."/>
            <person name="Hug L.A."/>
            <person name="Thomas B.C."/>
            <person name="Sharon I."/>
            <person name="Castelle C.J."/>
            <person name="Singh A."/>
            <person name="Wilkins M.J."/>
            <person name="Williams K.H."/>
            <person name="Banfield J.F."/>
        </authorList>
    </citation>
    <scope>NUCLEOTIDE SEQUENCE [LARGE SCALE GENOMIC DNA]</scope>
</reference>
<evidence type="ECO:0000313" key="2">
    <source>
        <dbReference type="Proteomes" id="UP000033945"/>
    </source>
</evidence>
<proteinExistence type="predicted"/>
<protein>
    <submittedName>
        <fullName evidence="1">Uncharacterized protein</fullName>
    </submittedName>
</protein>
<gene>
    <name evidence="1" type="ORF">UW55_C0002G0067</name>
</gene>
<dbReference type="EMBL" id="LCIT01000002">
    <property type="protein sequence ID" value="KKT63602.1"/>
    <property type="molecule type" value="Genomic_DNA"/>
</dbReference>
<accession>A0A0G1L4V1</accession>
<organism evidence="1 2">
    <name type="scientific">Candidatus Giovannonibacteria bacterium GW2011_GWA2_44_26</name>
    <dbReference type="NCBI Taxonomy" id="1618648"/>
    <lineage>
        <taxon>Bacteria</taxon>
        <taxon>Candidatus Giovannoniibacteriota</taxon>
    </lineage>
</organism>
<comment type="caution">
    <text evidence="1">The sequence shown here is derived from an EMBL/GenBank/DDBJ whole genome shotgun (WGS) entry which is preliminary data.</text>
</comment>
<evidence type="ECO:0000313" key="1">
    <source>
        <dbReference type="EMBL" id="KKT63602.1"/>
    </source>
</evidence>
<sequence>MQKYIAIAFLFFLWSFSIGLAQDRPAEFKEFEEIVSWVLRFSDGYAIPNQRQAWIKQAERYEAFAAKYPKSPLVAEAKLQAASIYRTIETPEVGDLRIEAENCVARAPRKTYIEICEILFNLKIRGMEKDKFFLDKANKMFLEIAEKFGHEKRYVMSSQRAGRFEFVDEDVGAYALMIFVESISDKQTHRSLMSIILKHFKINDQIKEALESYLKNN</sequence>
<dbReference type="Proteomes" id="UP000033945">
    <property type="component" value="Unassembled WGS sequence"/>
</dbReference>